<gene>
    <name evidence="6" type="ORF">Cvel_24562</name>
</gene>
<evidence type="ECO:0000259" key="5">
    <source>
        <dbReference type="Pfam" id="PF12265"/>
    </source>
</evidence>
<organism evidence="6">
    <name type="scientific">Chromera velia CCMP2878</name>
    <dbReference type="NCBI Taxonomy" id="1169474"/>
    <lineage>
        <taxon>Eukaryota</taxon>
        <taxon>Sar</taxon>
        <taxon>Alveolata</taxon>
        <taxon>Colpodellida</taxon>
        <taxon>Chromeraceae</taxon>
        <taxon>Chromera</taxon>
    </lineage>
</organism>
<dbReference type="EMBL" id="CDMZ01001844">
    <property type="protein sequence ID" value="CEM38289.1"/>
    <property type="molecule type" value="Genomic_DNA"/>
</dbReference>
<dbReference type="SMART" id="SM00320">
    <property type="entry name" value="WD40"/>
    <property type="match status" value="5"/>
</dbReference>
<evidence type="ECO:0000256" key="4">
    <source>
        <dbReference type="SAM" id="MobiDB-lite"/>
    </source>
</evidence>
<feature type="compositionally biased region" description="Gly residues" evidence="4">
    <location>
        <begin position="366"/>
        <end position="376"/>
    </location>
</feature>
<dbReference type="Gene3D" id="2.130.10.10">
    <property type="entry name" value="YVTN repeat-like/Quinoprotein amine dehydrogenase"/>
    <property type="match status" value="2"/>
</dbReference>
<reference evidence="6" key="1">
    <citation type="submission" date="2014-11" db="EMBL/GenBank/DDBJ databases">
        <authorList>
            <person name="Otto D Thomas"/>
            <person name="Naeem Raeece"/>
        </authorList>
    </citation>
    <scope>NUCLEOTIDE SEQUENCE</scope>
</reference>
<dbReference type="PhylomeDB" id="A0A0G4H3K1"/>
<dbReference type="Pfam" id="PF00400">
    <property type="entry name" value="WD40"/>
    <property type="match status" value="2"/>
</dbReference>
<evidence type="ECO:0000256" key="2">
    <source>
        <dbReference type="ARBA" id="ARBA00022737"/>
    </source>
</evidence>
<keyword evidence="2" id="KW-0677">Repeat</keyword>
<dbReference type="Pfam" id="PF12265">
    <property type="entry name" value="CAF1C_H4-bd"/>
    <property type="match status" value="1"/>
</dbReference>
<protein>
    <recommendedName>
        <fullName evidence="5">Histone-binding protein RBBP4-like N-terminal domain-containing protein</fullName>
    </recommendedName>
</protein>
<dbReference type="InterPro" id="IPR001680">
    <property type="entry name" value="WD40_rpt"/>
</dbReference>
<dbReference type="InterPro" id="IPR050459">
    <property type="entry name" value="WD_repeat_RBAP46/RBAP48/MSI1"/>
</dbReference>
<accession>A0A0G4H3K1</accession>
<feature type="compositionally biased region" description="Low complexity" evidence="4">
    <location>
        <begin position="589"/>
        <end position="598"/>
    </location>
</feature>
<feature type="compositionally biased region" description="Basic and acidic residues" evidence="4">
    <location>
        <begin position="329"/>
        <end position="353"/>
    </location>
</feature>
<evidence type="ECO:0000256" key="1">
    <source>
        <dbReference type="ARBA" id="ARBA00022574"/>
    </source>
</evidence>
<dbReference type="SUPFAM" id="SSF50978">
    <property type="entry name" value="WD40 repeat-like"/>
    <property type="match status" value="1"/>
</dbReference>
<evidence type="ECO:0000256" key="3">
    <source>
        <dbReference type="ARBA" id="ARBA00022853"/>
    </source>
</evidence>
<sequence>MHAGADRARAETAAEKASQRPGVPPQQVQRALPAFLPVESGTQSNVINDEYKLWKKASSLLYDYLLTYPTAHPLQSVEWLPYKQRDEEGKFSFFRLHSGTVTPPGVQDLVSTLEVALPDVDTEVEAEVFATYGAVGGLGLPLSAPRQRICKPIQFVRHEGPVLRLAVSPHNPHIAAAKGVGSLVHVYEKSNFVDLQRPSDSGDGAASCVLKNPNEHPIVNGRVSRGLEWAPNNPGVLLAAGSCVGLWDVPRQHSLQLQRPNKDGVSQSPQPVGLPHTQRGGEGGATSSSASSSSSPMTFGLKGKEGVLPIQPLCLYGNKIAMYRQKQKKEKEKEKSEPVTAEKDQEGEAEKEPPASGQGLQAQGGRSKGSKGGSASGGQDKILEVAWHGSEPGVFASLGADRVVSFWDVRLPIQQKPVAAILAGRSMQTSLAFPPGSSNPYLSVTGAEDGEVRFWDSRFLRHEFHSCRGHAAAVNRCRFSPINPSILASCGDDRRVQVIDLSKIDSEREPRPRTDVHELDAEPEVLFTHAGHTAGVLDISWCPSEDNQWTLASVGADNILQIWAMSEHIYWLSSSIDSLVPSVRPDTQPGASSSSPPAGKGGGEGGGGGSAGFQGGPFPLKTVQISEKVKREPDGEVVSGSGAASSSSATSLPPGPAASHSQTGNVGPAVGIGFQTASADPSNPLPSAKGPPPHTIQELSAVQVPFSTPPNKPP</sequence>
<feature type="compositionally biased region" description="Polar residues" evidence="4">
    <location>
        <begin position="258"/>
        <end position="270"/>
    </location>
</feature>
<dbReference type="InterPro" id="IPR036322">
    <property type="entry name" value="WD40_repeat_dom_sf"/>
</dbReference>
<feature type="domain" description="Histone-binding protein RBBP4-like N-terminal" evidence="5">
    <location>
        <begin position="49"/>
        <end position="118"/>
    </location>
</feature>
<dbReference type="AlphaFoldDB" id="A0A0G4H3K1"/>
<dbReference type="GO" id="GO:0006325">
    <property type="term" value="P:chromatin organization"/>
    <property type="evidence" value="ECO:0007669"/>
    <property type="project" value="UniProtKB-KW"/>
</dbReference>
<dbReference type="VEuPathDB" id="CryptoDB:Cvel_24562"/>
<feature type="compositionally biased region" description="Gly residues" evidence="4">
    <location>
        <begin position="599"/>
        <end position="615"/>
    </location>
</feature>
<feature type="region of interest" description="Disordered" evidence="4">
    <location>
        <begin position="327"/>
        <end position="377"/>
    </location>
</feature>
<proteinExistence type="predicted"/>
<evidence type="ECO:0000313" key="6">
    <source>
        <dbReference type="EMBL" id="CEM38289.1"/>
    </source>
</evidence>
<feature type="region of interest" description="Disordered" evidence="4">
    <location>
        <begin position="582"/>
        <end position="714"/>
    </location>
</feature>
<dbReference type="InterPro" id="IPR015943">
    <property type="entry name" value="WD40/YVTN_repeat-like_dom_sf"/>
</dbReference>
<name>A0A0G4H3K1_9ALVE</name>
<feature type="compositionally biased region" description="Low complexity" evidence="4">
    <location>
        <begin position="639"/>
        <end position="652"/>
    </location>
</feature>
<feature type="region of interest" description="Disordered" evidence="4">
    <location>
        <begin position="1"/>
        <end position="26"/>
    </location>
</feature>
<dbReference type="InterPro" id="IPR022052">
    <property type="entry name" value="Histone-bd_RBBP4-like_N"/>
</dbReference>
<keyword evidence="1" id="KW-0853">WD repeat</keyword>
<feature type="compositionally biased region" description="Basic and acidic residues" evidence="4">
    <location>
        <begin position="1"/>
        <end position="18"/>
    </location>
</feature>
<dbReference type="PANTHER" id="PTHR22850">
    <property type="entry name" value="WD40 REPEAT FAMILY"/>
    <property type="match status" value="1"/>
</dbReference>
<keyword evidence="3" id="KW-0156">Chromatin regulator</keyword>
<feature type="region of interest" description="Disordered" evidence="4">
    <location>
        <begin position="258"/>
        <end position="299"/>
    </location>
</feature>